<evidence type="ECO:0000313" key="1">
    <source>
        <dbReference type="EMBL" id="SUF09020.1"/>
    </source>
</evidence>
<evidence type="ECO:0000313" key="2">
    <source>
        <dbReference type="Proteomes" id="UP000254569"/>
    </source>
</evidence>
<sequence length="59" mass="6470">MFRRDVVAEPCETLGEKYIGPLPTHKQTLDVSRILNHQASGPLSAGRFNGGFWWGVSAA</sequence>
<reference evidence="1 2" key="1">
    <citation type="submission" date="2018-06" db="EMBL/GenBank/DDBJ databases">
        <authorList>
            <consortium name="Pathogen Informatics"/>
            <person name="Doyle S."/>
        </authorList>
    </citation>
    <scope>NUCLEOTIDE SEQUENCE [LARGE SCALE GENOMIC DNA]</scope>
    <source>
        <strain evidence="1 2">NCTC13296</strain>
    </source>
</reference>
<accession>A0A379PMU7</accession>
<keyword evidence="2" id="KW-1185">Reference proteome</keyword>
<dbReference type="Proteomes" id="UP000254569">
    <property type="component" value="Unassembled WGS sequence"/>
</dbReference>
<organism evidence="1 2">
    <name type="scientific">Rhodococcus gordoniae</name>
    <dbReference type="NCBI Taxonomy" id="223392"/>
    <lineage>
        <taxon>Bacteria</taxon>
        <taxon>Bacillati</taxon>
        <taxon>Actinomycetota</taxon>
        <taxon>Actinomycetes</taxon>
        <taxon>Mycobacteriales</taxon>
        <taxon>Nocardiaceae</taxon>
        <taxon>Rhodococcus</taxon>
    </lineage>
</organism>
<proteinExistence type="predicted"/>
<dbReference type="AlphaFoldDB" id="A0A379PMU7"/>
<name>A0A379PMU7_9NOCA</name>
<dbReference type="EMBL" id="UGVI01000002">
    <property type="protein sequence ID" value="SUF09020.1"/>
    <property type="molecule type" value="Genomic_DNA"/>
</dbReference>
<gene>
    <name evidence="1" type="ORF">NCTC13296_04217</name>
</gene>
<protein>
    <submittedName>
        <fullName evidence="1">Uncharacterized protein</fullName>
    </submittedName>
</protein>